<dbReference type="SUPFAM" id="SSF56219">
    <property type="entry name" value="DNase I-like"/>
    <property type="match status" value="1"/>
</dbReference>
<gene>
    <name evidence="1" type="ORF">H5410_005144</name>
</gene>
<evidence type="ECO:0000313" key="2">
    <source>
        <dbReference type="Proteomes" id="UP000824120"/>
    </source>
</evidence>
<dbReference type="Proteomes" id="UP000824120">
    <property type="component" value="Chromosome 2"/>
</dbReference>
<dbReference type="EMBL" id="JACXVP010000002">
    <property type="protein sequence ID" value="KAG5619926.1"/>
    <property type="molecule type" value="Genomic_DNA"/>
</dbReference>
<sequence length="218" mass="26041">MRKGEMEEHGNQSITCKMYRENYHFFWLVTAVYVDCKRKRWNLWILLYLDYTWGRGENHRSVSRIDRFLYSSSWEEQLTLIKQTILAKIGSDHNPIMLSCEELNFKKNHFKLESWWLVVEGLKEKGNWRQRKGDILNQLAVLEAIQEQRALTDDDAFQKSNLTKEFEEEGDNNTKYFHRIAIGHKRVNSIDNLKVEGVGVTYPKEIKEAIQQNYYKNL</sequence>
<accession>A0A9J6A5L5</accession>
<dbReference type="InterPro" id="IPR036691">
    <property type="entry name" value="Endo/exonu/phosph_ase_sf"/>
</dbReference>
<keyword evidence="2" id="KW-1185">Reference proteome</keyword>
<dbReference type="AlphaFoldDB" id="A0A9J6A5L5"/>
<proteinExistence type="predicted"/>
<name>A0A9J6A5L5_SOLCO</name>
<reference evidence="1 2" key="1">
    <citation type="submission" date="2020-09" db="EMBL/GenBank/DDBJ databases">
        <title>De no assembly of potato wild relative species, Solanum commersonii.</title>
        <authorList>
            <person name="Cho K."/>
        </authorList>
    </citation>
    <scope>NUCLEOTIDE SEQUENCE [LARGE SCALE GENOMIC DNA]</scope>
    <source>
        <strain evidence="1">LZ3.2</strain>
        <tissue evidence="1">Leaf</tissue>
    </source>
</reference>
<dbReference type="Gene3D" id="3.60.10.10">
    <property type="entry name" value="Endonuclease/exonuclease/phosphatase"/>
    <property type="match status" value="1"/>
</dbReference>
<dbReference type="PANTHER" id="PTHR33710:SF75">
    <property type="entry name" value="ENDONUCLEASE_EXONUCLEASE_PHOSPHATASE DOMAIN-CONTAINING PROTEIN"/>
    <property type="match status" value="1"/>
</dbReference>
<organism evidence="1 2">
    <name type="scientific">Solanum commersonii</name>
    <name type="common">Commerson's wild potato</name>
    <name type="synonym">Commerson's nightshade</name>
    <dbReference type="NCBI Taxonomy" id="4109"/>
    <lineage>
        <taxon>Eukaryota</taxon>
        <taxon>Viridiplantae</taxon>
        <taxon>Streptophyta</taxon>
        <taxon>Embryophyta</taxon>
        <taxon>Tracheophyta</taxon>
        <taxon>Spermatophyta</taxon>
        <taxon>Magnoliopsida</taxon>
        <taxon>eudicotyledons</taxon>
        <taxon>Gunneridae</taxon>
        <taxon>Pentapetalae</taxon>
        <taxon>asterids</taxon>
        <taxon>lamiids</taxon>
        <taxon>Solanales</taxon>
        <taxon>Solanaceae</taxon>
        <taxon>Solanoideae</taxon>
        <taxon>Solaneae</taxon>
        <taxon>Solanum</taxon>
    </lineage>
</organism>
<protein>
    <submittedName>
        <fullName evidence="1">Uncharacterized protein</fullName>
    </submittedName>
</protein>
<dbReference type="PANTHER" id="PTHR33710">
    <property type="entry name" value="BNAC02G09200D PROTEIN"/>
    <property type="match status" value="1"/>
</dbReference>
<comment type="caution">
    <text evidence="1">The sequence shown here is derived from an EMBL/GenBank/DDBJ whole genome shotgun (WGS) entry which is preliminary data.</text>
</comment>
<dbReference type="OrthoDB" id="1434841at2759"/>
<evidence type="ECO:0000313" key="1">
    <source>
        <dbReference type="EMBL" id="KAG5619926.1"/>
    </source>
</evidence>